<evidence type="ECO:0000256" key="1">
    <source>
        <dbReference type="SAM" id="SignalP"/>
    </source>
</evidence>
<keyword evidence="1" id="KW-0732">Signal</keyword>
<keyword evidence="3" id="KW-1185">Reference proteome</keyword>
<reference evidence="2" key="1">
    <citation type="submission" date="2023-06" db="EMBL/GenBank/DDBJ databases">
        <title>Multi-omics analyses reveal the molecular pathogenesis toolkit of Lasiodiplodia hormozganensis, a cross-kingdom pathogen.</title>
        <authorList>
            <person name="Felix C."/>
            <person name="Meneses R."/>
            <person name="Goncalves M.F.M."/>
            <person name="Tilleman L."/>
            <person name="Duarte A.S."/>
            <person name="Jorrin-Novo J.V."/>
            <person name="Van De Peer Y."/>
            <person name="Deforce D."/>
            <person name="Van Nieuwerburgh F."/>
            <person name="Esteves A.C."/>
            <person name="Alves A."/>
        </authorList>
    </citation>
    <scope>NUCLEOTIDE SEQUENCE</scope>
    <source>
        <strain evidence="2">CBS 339.90</strain>
    </source>
</reference>
<dbReference type="EMBL" id="JAUJDW010000002">
    <property type="protein sequence ID" value="KAK0664066.1"/>
    <property type="molecule type" value="Genomic_DNA"/>
</dbReference>
<comment type="caution">
    <text evidence="2">The sequence shown here is derived from an EMBL/GenBank/DDBJ whole genome shotgun (WGS) entry which is preliminary data.</text>
</comment>
<proteinExistence type="predicted"/>
<evidence type="ECO:0000313" key="2">
    <source>
        <dbReference type="EMBL" id="KAK0664066.1"/>
    </source>
</evidence>
<protein>
    <submittedName>
        <fullName evidence="2">Uncharacterized protein</fullName>
    </submittedName>
</protein>
<gene>
    <name evidence="2" type="ORF">DIS24_g661</name>
</gene>
<dbReference type="AlphaFoldDB" id="A0AA39Z4Y0"/>
<feature type="chain" id="PRO_5041336419" evidence="1">
    <location>
        <begin position="23"/>
        <end position="187"/>
    </location>
</feature>
<sequence>MNFPFSLAATVLILAQFSSALAIKPRADSFKLYAYGSDISEGLDVFIADGVAYAGKQVPSNASSIANITLSTEDSQSGTWAVITEDGDSYSWGITDSGSDLETVGIANSTSSMTTTGFGLYGAWAYHVSDAGEIEMNYRAVPTGTDDLYVIKWAAASTTVDDGALLINLRTSSPVPISDKNKRGIEG</sequence>
<feature type="signal peptide" evidence="1">
    <location>
        <begin position="1"/>
        <end position="22"/>
    </location>
</feature>
<name>A0AA39Z4Y0_9PEZI</name>
<dbReference type="Proteomes" id="UP001175001">
    <property type="component" value="Unassembled WGS sequence"/>
</dbReference>
<accession>A0AA39Z4Y0</accession>
<organism evidence="2 3">
    <name type="scientific">Lasiodiplodia hormozganensis</name>
    <dbReference type="NCBI Taxonomy" id="869390"/>
    <lineage>
        <taxon>Eukaryota</taxon>
        <taxon>Fungi</taxon>
        <taxon>Dikarya</taxon>
        <taxon>Ascomycota</taxon>
        <taxon>Pezizomycotina</taxon>
        <taxon>Dothideomycetes</taxon>
        <taxon>Dothideomycetes incertae sedis</taxon>
        <taxon>Botryosphaeriales</taxon>
        <taxon>Botryosphaeriaceae</taxon>
        <taxon>Lasiodiplodia</taxon>
    </lineage>
</organism>
<evidence type="ECO:0000313" key="3">
    <source>
        <dbReference type="Proteomes" id="UP001175001"/>
    </source>
</evidence>